<accession>A0AA42B7C7</accession>
<organism evidence="6 7">
    <name type="scientific">Echinimonas agarilytica</name>
    <dbReference type="NCBI Taxonomy" id="1215918"/>
    <lineage>
        <taxon>Bacteria</taxon>
        <taxon>Pseudomonadati</taxon>
        <taxon>Pseudomonadota</taxon>
        <taxon>Gammaproteobacteria</taxon>
        <taxon>Alteromonadales</taxon>
        <taxon>Echinimonadaceae</taxon>
        <taxon>Echinimonas</taxon>
    </lineage>
</organism>
<dbReference type="PANTHER" id="PTHR43861">
    <property type="entry name" value="TRANS-ACONITATE 2-METHYLTRANSFERASE-RELATED"/>
    <property type="match status" value="1"/>
</dbReference>
<comment type="caution">
    <text evidence="3">Lacks conserved residue(s) required for the propagation of feature annotation.</text>
</comment>
<protein>
    <recommendedName>
        <fullName evidence="3">Carboxy-S-adenosyl-L-methionine synthase</fullName>
        <shortName evidence="3">Cx-SAM synthase</shortName>
        <ecNumber evidence="3">2.1.3.-</ecNumber>
    </recommendedName>
</protein>
<name>A0AA42B7C7_9GAMM</name>
<dbReference type="InterPro" id="IPR029063">
    <property type="entry name" value="SAM-dependent_MTases_sf"/>
</dbReference>
<comment type="subunit">
    <text evidence="3">Homodimer.</text>
</comment>
<keyword evidence="1 3" id="KW-0808">Transferase</keyword>
<evidence type="ECO:0000256" key="4">
    <source>
        <dbReference type="PIRSR" id="PIRSR006325-1"/>
    </source>
</evidence>
<feature type="domain" description="Methyltransferase" evidence="5">
    <location>
        <begin position="64"/>
        <end position="160"/>
    </location>
</feature>
<proteinExistence type="inferred from homology"/>
<comment type="caution">
    <text evidence="6">The sequence shown here is derived from an EMBL/GenBank/DDBJ whole genome shotgun (WGS) entry which is preliminary data.</text>
</comment>
<reference evidence="6 7" key="1">
    <citation type="journal article" date="2013" name="Antonie Van Leeuwenhoek">
        <title>Echinimonas agarilytica gen. nov., sp. nov., a new gammaproteobacterium isolated from the sea urchin Strongylocentrotus intermedius.</title>
        <authorList>
            <person name="Nedashkovskaya O.I."/>
            <person name="Stenkova A.M."/>
            <person name="Zhukova N.V."/>
            <person name="Van Trappen S."/>
            <person name="Lee J.S."/>
            <person name="Kim S.B."/>
        </authorList>
    </citation>
    <scope>NUCLEOTIDE SEQUENCE [LARGE SCALE GENOMIC DNA]</scope>
    <source>
        <strain evidence="6 7">KMM 6351</strain>
    </source>
</reference>
<evidence type="ECO:0000256" key="3">
    <source>
        <dbReference type="HAMAP-Rule" id="MF_01589"/>
    </source>
</evidence>
<dbReference type="NCBIfam" id="NF011995">
    <property type="entry name" value="PRK15451.1"/>
    <property type="match status" value="1"/>
</dbReference>
<dbReference type="GO" id="GO:1904047">
    <property type="term" value="F:S-adenosyl-L-methionine binding"/>
    <property type="evidence" value="ECO:0007669"/>
    <property type="project" value="UniProtKB-UniRule"/>
</dbReference>
<dbReference type="InterPro" id="IPR005271">
    <property type="entry name" value="CmoA"/>
</dbReference>
<evidence type="ECO:0000313" key="6">
    <source>
        <dbReference type="EMBL" id="MCM2679687.1"/>
    </source>
</evidence>
<dbReference type="Pfam" id="PF13649">
    <property type="entry name" value="Methyltransf_25"/>
    <property type="match status" value="1"/>
</dbReference>
<dbReference type="Gene3D" id="3.40.50.150">
    <property type="entry name" value="Vaccinia Virus protein VP39"/>
    <property type="match status" value="1"/>
</dbReference>
<comment type="similarity">
    <text evidence="3">Belongs to the class I-like SAM-binding methyltransferase superfamily. Cx-SAM synthase family.</text>
</comment>
<feature type="binding site" evidence="3 4">
    <location>
        <position position="41"/>
    </location>
    <ligand>
        <name>S-adenosyl-L-methionine</name>
        <dbReference type="ChEBI" id="CHEBI:59789"/>
    </ligand>
</feature>
<dbReference type="GO" id="GO:0016743">
    <property type="term" value="F:carboxyl- or carbamoyltransferase activity"/>
    <property type="evidence" value="ECO:0007669"/>
    <property type="project" value="UniProtKB-UniRule"/>
</dbReference>
<feature type="binding site" evidence="3 4">
    <location>
        <begin position="91"/>
        <end position="92"/>
    </location>
    <ligand>
        <name>S-adenosyl-L-methionine</name>
        <dbReference type="ChEBI" id="CHEBI:59789"/>
    </ligand>
</feature>
<comment type="catalytic activity">
    <reaction evidence="3">
        <text>prephenate + S-adenosyl-L-methionine = carboxy-S-adenosyl-L-methionine + 3-phenylpyruvate + H2O</text>
        <dbReference type="Rhea" id="RHEA:51692"/>
        <dbReference type="ChEBI" id="CHEBI:15377"/>
        <dbReference type="ChEBI" id="CHEBI:18005"/>
        <dbReference type="ChEBI" id="CHEBI:29934"/>
        <dbReference type="ChEBI" id="CHEBI:59789"/>
        <dbReference type="ChEBI" id="CHEBI:134278"/>
    </reaction>
</comment>
<keyword evidence="2 3" id="KW-0949">S-adenosyl-L-methionine</keyword>
<dbReference type="EC" id="2.1.3.-" evidence="3"/>
<dbReference type="CDD" id="cd02440">
    <property type="entry name" value="AdoMet_MTases"/>
    <property type="match status" value="1"/>
</dbReference>
<evidence type="ECO:0000256" key="1">
    <source>
        <dbReference type="ARBA" id="ARBA00022679"/>
    </source>
</evidence>
<dbReference type="AlphaFoldDB" id="A0AA42B7C7"/>
<sequence>MTNRLTDTIYSSPIEQMSDFNFDQRVAEVFPDMIQRSVPGYQTILHTLGLLTERYAQAETNLYDLGCSLGAASLMMRRHNTQSHCKIIAVDNSEAMLERCQHHIDSYRGDTPIELHCQNIQDTEITNASIVVLNFTLQFVPPEQRQAILNKIAAGLKPGGLLLLSEKVRDNSASMNELLIDLHHEFKRTNGYSELEISQKRTALENVMKTDTIDLHHQRLSEAGFSESGVWYQSYNFCSIIAIK</sequence>
<evidence type="ECO:0000259" key="5">
    <source>
        <dbReference type="Pfam" id="PF13649"/>
    </source>
</evidence>
<keyword evidence="7" id="KW-1185">Reference proteome</keyword>
<dbReference type="EMBL" id="JAMQGP010000003">
    <property type="protein sequence ID" value="MCM2679687.1"/>
    <property type="molecule type" value="Genomic_DNA"/>
</dbReference>
<evidence type="ECO:0000256" key="2">
    <source>
        <dbReference type="ARBA" id="ARBA00022691"/>
    </source>
</evidence>
<dbReference type="PANTHER" id="PTHR43861:SF2">
    <property type="entry name" value="CARBOXY-S-ADENOSYL-L-METHIONINE SYNTHASE"/>
    <property type="match status" value="1"/>
</dbReference>
<dbReference type="Proteomes" id="UP001165393">
    <property type="component" value="Unassembled WGS sequence"/>
</dbReference>
<feature type="binding site" evidence="3 4">
    <location>
        <position position="134"/>
    </location>
    <ligand>
        <name>S-adenosyl-L-methionine</name>
        <dbReference type="ChEBI" id="CHEBI:59789"/>
    </ligand>
</feature>
<feature type="binding site" evidence="3 4">
    <location>
        <begin position="66"/>
        <end position="68"/>
    </location>
    <ligand>
        <name>S-adenosyl-L-methionine</name>
        <dbReference type="ChEBI" id="CHEBI:59789"/>
    </ligand>
</feature>
<dbReference type="GO" id="GO:0002098">
    <property type="term" value="P:tRNA wobble uridine modification"/>
    <property type="evidence" value="ECO:0007669"/>
    <property type="project" value="InterPro"/>
</dbReference>
<dbReference type="RefSeq" id="WP_251261128.1">
    <property type="nucleotide sequence ID" value="NZ_JAMQGP010000003.1"/>
</dbReference>
<evidence type="ECO:0000313" key="7">
    <source>
        <dbReference type="Proteomes" id="UP001165393"/>
    </source>
</evidence>
<dbReference type="SUPFAM" id="SSF53335">
    <property type="entry name" value="S-adenosyl-L-methionine-dependent methyltransferases"/>
    <property type="match status" value="1"/>
</dbReference>
<comment type="function">
    <text evidence="3">Catalyzes the conversion of S-adenosyl-L-methionine (SAM) to carboxy-S-adenosyl-L-methionine (Cx-SAM).</text>
</comment>
<dbReference type="HAMAP" id="MF_01589">
    <property type="entry name" value="Cx_SAM_synthase"/>
    <property type="match status" value="1"/>
</dbReference>
<dbReference type="InterPro" id="IPR041698">
    <property type="entry name" value="Methyltransf_25"/>
</dbReference>
<dbReference type="NCBIfam" id="TIGR00740">
    <property type="entry name" value="carboxy-S-adenosyl-L-methionine synthase CmoA"/>
    <property type="match status" value="1"/>
</dbReference>
<dbReference type="PIRSF" id="PIRSF006325">
    <property type="entry name" value="MeTrfase_bac"/>
    <property type="match status" value="1"/>
</dbReference>
<gene>
    <name evidence="3 6" type="primary">cmoA</name>
    <name evidence="6" type="ORF">NAF29_08410</name>
</gene>
<feature type="binding site" evidence="3">
    <location>
        <position position="201"/>
    </location>
    <ligand>
        <name>S-adenosyl-L-methionine</name>
        <dbReference type="ChEBI" id="CHEBI:59789"/>
    </ligand>
</feature>